<dbReference type="STRING" id="180498.A0A067KJU3"/>
<keyword evidence="2" id="KW-1185">Reference proteome</keyword>
<accession>A0A067KJU3</accession>
<sequence>MGNCLFGGVGGEGGGSGGDRGGVIKVIGSNGGVMEFSGPITAGCITHEFPGHAIFPSQDLFWRPLSLNEDLLAGNSYYLLPVNSTKIGGQVVREGHVRSKSTPTSSVITPYRMSFDYQGMLKRSYTEAFSSSRYSSNNSHEGFWKVKLVISPDQLLEILSQENQTHELIENMRAVAKCGNGISSSGSAAAGFSDQWSFSSSQ</sequence>
<name>A0A067KJU3_JATCU</name>
<dbReference type="OrthoDB" id="1406886at2759"/>
<evidence type="ECO:0000313" key="1">
    <source>
        <dbReference type="EMBL" id="KDP32099.1"/>
    </source>
</evidence>
<organism evidence="1 2">
    <name type="scientific">Jatropha curcas</name>
    <name type="common">Barbados nut</name>
    <dbReference type="NCBI Taxonomy" id="180498"/>
    <lineage>
        <taxon>Eukaryota</taxon>
        <taxon>Viridiplantae</taxon>
        <taxon>Streptophyta</taxon>
        <taxon>Embryophyta</taxon>
        <taxon>Tracheophyta</taxon>
        <taxon>Spermatophyta</taxon>
        <taxon>Magnoliopsida</taxon>
        <taxon>eudicotyledons</taxon>
        <taxon>Gunneridae</taxon>
        <taxon>Pentapetalae</taxon>
        <taxon>rosids</taxon>
        <taxon>fabids</taxon>
        <taxon>Malpighiales</taxon>
        <taxon>Euphorbiaceae</taxon>
        <taxon>Crotonoideae</taxon>
        <taxon>Jatropheae</taxon>
        <taxon>Jatropha</taxon>
    </lineage>
</organism>
<protein>
    <recommendedName>
        <fullName evidence="3">DUF4228 domain-containing protein</fullName>
    </recommendedName>
</protein>
<evidence type="ECO:0008006" key="3">
    <source>
        <dbReference type="Google" id="ProtNLM"/>
    </source>
</evidence>
<dbReference type="PANTHER" id="PTHR33148">
    <property type="entry name" value="PLASTID MOVEMENT IMPAIRED PROTEIN-RELATED"/>
    <property type="match status" value="1"/>
</dbReference>
<reference evidence="1 2" key="1">
    <citation type="journal article" date="2014" name="PLoS ONE">
        <title>Global Analysis of Gene Expression Profiles in Physic Nut (Jatropha curcas L.) Seedlings Exposed to Salt Stress.</title>
        <authorList>
            <person name="Zhang L."/>
            <person name="Zhang C."/>
            <person name="Wu P."/>
            <person name="Chen Y."/>
            <person name="Li M."/>
            <person name="Jiang H."/>
            <person name="Wu G."/>
        </authorList>
    </citation>
    <scope>NUCLEOTIDE SEQUENCE [LARGE SCALE GENOMIC DNA]</scope>
    <source>
        <strain evidence="2">cv. GZQX0401</strain>
        <tissue evidence="1">Young leaves</tissue>
    </source>
</reference>
<dbReference type="AlphaFoldDB" id="A0A067KJU3"/>
<proteinExistence type="predicted"/>
<dbReference type="PANTHER" id="PTHR33148:SF48">
    <property type="entry name" value="DUF4228 DOMAIN PROTEIN"/>
    <property type="match status" value="1"/>
</dbReference>
<dbReference type="EMBL" id="KK914593">
    <property type="protein sequence ID" value="KDP32099.1"/>
    <property type="molecule type" value="Genomic_DNA"/>
</dbReference>
<dbReference type="Pfam" id="PF14009">
    <property type="entry name" value="PADRE"/>
    <property type="match status" value="1"/>
</dbReference>
<gene>
    <name evidence="1" type="ORF">JCGZ_12560</name>
</gene>
<evidence type="ECO:0000313" key="2">
    <source>
        <dbReference type="Proteomes" id="UP000027138"/>
    </source>
</evidence>
<dbReference type="InterPro" id="IPR025322">
    <property type="entry name" value="PADRE_dom"/>
</dbReference>
<dbReference type="KEGG" id="jcu:105639869"/>
<dbReference type="Proteomes" id="UP000027138">
    <property type="component" value="Unassembled WGS sequence"/>
</dbReference>